<sequence>GYPETNDRGLDPRRFGPFVDDENDSFDAIRTDVPPSNKPSIPQSNVHLSNEPVLTNVPQSNEHFQTIPTNVPLSNEPFIPQSSIHLSNEPVLTNVPPSNELMLTNVPLSIEPEPIIGQTKTSVHTCIRVETEGEKVYKAGSSRWVASIIKQKLRKDPNYKPFKIIDNMQIYHNIDATYNLVWRAKEKAHAEMRGSFEHAYQLLTSYFVEVRLADPNFAFDIQTTSCKDKRFTRCICPPQKTYKQLRPVAVIDKTFLTGRYRGTLLTAIAIDPSNYIFLLAFSITHSGTTESWTYFLKMFRSNFHGYDTRFVVISDRNPGIINVVLEVFPFVIHTFCAFYIFNNIKITLESTRIAFRMAIEALRSIDFDKHMNVIHNTDPVVTNTYLLYDPICHLFLLIWHLTYMVCHFFRYGVAYTNHVESWNNVILKVKHLPMCLLRNCVESVWKCPTRIGRKLRRAKLA</sequence>
<evidence type="ECO:0000313" key="4">
    <source>
        <dbReference type="EMBL" id="KAF6154046.1"/>
    </source>
</evidence>
<dbReference type="Pfam" id="PF10551">
    <property type="entry name" value="MULE"/>
    <property type="match status" value="1"/>
</dbReference>
<dbReference type="AlphaFoldDB" id="A0A7J7MGN6"/>
<name>A0A7J7MGN6_9MAGN</name>
<dbReference type="OrthoDB" id="668975at2759"/>
<keyword evidence="2" id="KW-1133">Transmembrane helix</keyword>
<feature type="transmembrane region" description="Helical" evidence="2">
    <location>
        <begin position="319"/>
        <end position="341"/>
    </location>
</feature>
<feature type="domain" description="MULE transposase" evidence="3">
    <location>
        <begin position="248"/>
        <end position="343"/>
    </location>
</feature>
<organism evidence="4 5">
    <name type="scientific">Kingdonia uniflora</name>
    <dbReference type="NCBI Taxonomy" id="39325"/>
    <lineage>
        <taxon>Eukaryota</taxon>
        <taxon>Viridiplantae</taxon>
        <taxon>Streptophyta</taxon>
        <taxon>Embryophyta</taxon>
        <taxon>Tracheophyta</taxon>
        <taxon>Spermatophyta</taxon>
        <taxon>Magnoliopsida</taxon>
        <taxon>Ranunculales</taxon>
        <taxon>Circaeasteraceae</taxon>
        <taxon>Kingdonia</taxon>
    </lineage>
</organism>
<keyword evidence="2" id="KW-0812">Transmembrane</keyword>
<dbReference type="Proteomes" id="UP000541444">
    <property type="component" value="Unassembled WGS sequence"/>
</dbReference>
<gene>
    <name evidence="4" type="ORF">GIB67_018968</name>
</gene>
<dbReference type="PANTHER" id="PTHR31973:SF187">
    <property type="entry name" value="MUTATOR TRANSPOSASE MUDRA PROTEIN"/>
    <property type="match status" value="1"/>
</dbReference>
<evidence type="ECO:0000256" key="1">
    <source>
        <dbReference type="SAM" id="MobiDB-lite"/>
    </source>
</evidence>
<dbReference type="InterPro" id="IPR018289">
    <property type="entry name" value="MULE_transposase_dom"/>
</dbReference>
<keyword evidence="2" id="KW-0472">Membrane</keyword>
<feature type="region of interest" description="Disordered" evidence="1">
    <location>
        <begin position="1"/>
        <end position="46"/>
    </location>
</feature>
<feature type="compositionally biased region" description="Basic and acidic residues" evidence="1">
    <location>
        <begin position="1"/>
        <end position="14"/>
    </location>
</feature>
<evidence type="ECO:0000256" key="2">
    <source>
        <dbReference type="SAM" id="Phobius"/>
    </source>
</evidence>
<dbReference type="EMBL" id="JACGCM010001530">
    <property type="protein sequence ID" value="KAF6154046.1"/>
    <property type="molecule type" value="Genomic_DNA"/>
</dbReference>
<comment type="caution">
    <text evidence="4">The sequence shown here is derived from an EMBL/GenBank/DDBJ whole genome shotgun (WGS) entry which is preliminary data.</text>
</comment>
<reference evidence="4 5" key="1">
    <citation type="journal article" date="2020" name="IScience">
        <title>Genome Sequencing of the Endangered Kingdonia uniflora (Circaeasteraceae, Ranunculales) Reveals Potential Mechanisms of Evolutionary Specialization.</title>
        <authorList>
            <person name="Sun Y."/>
            <person name="Deng T."/>
            <person name="Zhang A."/>
            <person name="Moore M.J."/>
            <person name="Landis J.B."/>
            <person name="Lin N."/>
            <person name="Zhang H."/>
            <person name="Zhang X."/>
            <person name="Huang J."/>
            <person name="Zhang X."/>
            <person name="Sun H."/>
            <person name="Wang H."/>
        </authorList>
    </citation>
    <scope>NUCLEOTIDE SEQUENCE [LARGE SCALE GENOMIC DNA]</scope>
    <source>
        <strain evidence="4">TB1705</strain>
        <tissue evidence="4">Leaf</tissue>
    </source>
</reference>
<dbReference type="PANTHER" id="PTHR31973">
    <property type="entry name" value="POLYPROTEIN, PUTATIVE-RELATED"/>
    <property type="match status" value="1"/>
</dbReference>
<keyword evidence="5" id="KW-1185">Reference proteome</keyword>
<feature type="non-terminal residue" evidence="4">
    <location>
        <position position="1"/>
    </location>
</feature>
<accession>A0A7J7MGN6</accession>
<protein>
    <recommendedName>
        <fullName evidence="3">MULE transposase domain-containing protein</fullName>
    </recommendedName>
</protein>
<evidence type="ECO:0000259" key="3">
    <source>
        <dbReference type="Pfam" id="PF10551"/>
    </source>
</evidence>
<proteinExistence type="predicted"/>
<evidence type="ECO:0000313" key="5">
    <source>
        <dbReference type="Proteomes" id="UP000541444"/>
    </source>
</evidence>